<feature type="transmembrane region" description="Helical" evidence="6">
    <location>
        <begin position="401"/>
        <end position="421"/>
    </location>
</feature>
<evidence type="ECO:0000313" key="7">
    <source>
        <dbReference type="EMBL" id="SMP33407.1"/>
    </source>
</evidence>
<feature type="transmembrane region" description="Helical" evidence="6">
    <location>
        <begin position="12"/>
        <end position="30"/>
    </location>
</feature>
<reference evidence="7 8" key="1">
    <citation type="submission" date="2017-05" db="EMBL/GenBank/DDBJ databases">
        <authorList>
            <person name="Varghese N."/>
            <person name="Submissions S."/>
        </authorList>
    </citation>
    <scope>NUCLEOTIDE SEQUENCE [LARGE SCALE GENOMIC DNA]</scope>
    <source>
        <strain evidence="7 8">DSM 15360</strain>
    </source>
</reference>
<feature type="transmembrane region" description="Helical" evidence="6">
    <location>
        <begin position="378"/>
        <end position="395"/>
    </location>
</feature>
<feature type="transmembrane region" description="Helical" evidence="6">
    <location>
        <begin position="186"/>
        <end position="207"/>
    </location>
</feature>
<comment type="caution">
    <text evidence="7">The sequence shown here is derived from an EMBL/GenBank/DDBJ whole genome shotgun (WGS) entry which is preliminary data.</text>
</comment>
<feature type="transmembrane region" description="Helical" evidence="6">
    <location>
        <begin position="346"/>
        <end position="366"/>
    </location>
</feature>
<dbReference type="PANTHER" id="PTHR30250">
    <property type="entry name" value="PST FAMILY PREDICTED COLANIC ACID TRANSPORTER"/>
    <property type="match status" value="1"/>
</dbReference>
<feature type="transmembrane region" description="Helical" evidence="6">
    <location>
        <begin position="42"/>
        <end position="62"/>
    </location>
</feature>
<dbReference type="RefSeq" id="WP_283414430.1">
    <property type="nucleotide sequence ID" value="NZ_FXUA01000008.1"/>
</dbReference>
<evidence type="ECO:0000256" key="1">
    <source>
        <dbReference type="ARBA" id="ARBA00004651"/>
    </source>
</evidence>
<keyword evidence="5 6" id="KW-0472">Membrane</keyword>
<keyword evidence="8" id="KW-1185">Reference proteome</keyword>
<keyword evidence="3 6" id="KW-0812">Transmembrane</keyword>
<keyword evidence="2" id="KW-1003">Cell membrane</keyword>
<evidence type="ECO:0000256" key="2">
    <source>
        <dbReference type="ARBA" id="ARBA00022475"/>
    </source>
</evidence>
<sequence length="509" mass="58737">MSSKTKLIFKNTIFLYFRTFFLIFIGLYTSRVVLDLLGVEDLGIYNVVASVVLMLEFVSSSLTNASQRYFNIGLGKNDFDLTNKYFSQSVGVHFFISLVVIILLETIGLWLLENKLEIPEDRTFASFWVYQMAIISVILKINQVSFQSLILARENMSLYAYLSVFEGVSKLLIVFLLGFYDYDRLIFYAFLLLCVELIVFICHVFYCRLKYSESNYKFYFDKSLFREMLSFVGLNIFGSISWSLGVQGINVLLNVFFGPTINGARALASTLGRYINQFINNVFMAIKPQLIKSYANGDSKVMLIMAEKSSVYIFYLVLIFVLPVLFDTKFVLDFWLKEVPPYTVGFAKIILTQSFFWMLAIPYSFITTATGKIKNIQLYGRLFTLCSLPISYLLLQYNLNPYIPLIVVGLMDMFYLAYTVFDVSKQLEFKIERYFINVVKPIVFVTLPLILIVYLYFSYIYHQVSSNSTLNFLCLGLFSVFVGLSFVFLVGLQKGDYFIIKSYIKSKIA</sequence>
<evidence type="ECO:0000313" key="8">
    <source>
        <dbReference type="Proteomes" id="UP001157915"/>
    </source>
</evidence>
<dbReference type="PANTHER" id="PTHR30250:SF26">
    <property type="entry name" value="PSMA PROTEIN"/>
    <property type="match status" value="1"/>
</dbReference>
<comment type="subcellular location">
    <subcellularLocation>
        <location evidence="1">Cell membrane</location>
        <topology evidence="1">Multi-pass membrane protein</topology>
    </subcellularLocation>
</comment>
<feature type="transmembrane region" description="Helical" evidence="6">
    <location>
        <begin position="442"/>
        <end position="462"/>
    </location>
</feature>
<feature type="transmembrane region" description="Helical" evidence="6">
    <location>
        <begin position="90"/>
        <end position="112"/>
    </location>
</feature>
<keyword evidence="4 6" id="KW-1133">Transmembrane helix</keyword>
<proteinExistence type="predicted"/>
<evidence type="ECO:0000256" key="3">
    <source>
        <dbReference type="ARBA" id="ARBA00022692"/>
    </source>
</evidence>
<accession>A0ABY1PG43</accession>
<feature type="transmembrane region" description="Helical" evidence="6">
    <location>
        <begin position="309"/>
        <end position="326"/>
    </location>
</feature>
<evidence type="ECO:0000256" key="6">
    <source>
        <dbReference type="SAM" id="Phobius"/>
    </source>
</evidence>
<dbReference type="Proteomes" id="UP001157915">
    <property type="component" value="Unassembled WGS sequence"/>
</dbReference>
<feature type="transmembrane region" description="Helical" evidence="6">
    <location>
        <begin position="158"/>
        <end position="180"/>
    </location>
</feature>
<name>A0ABY1PG43_9BACT</name>
<evidence type="ECO:0000256" key="5">
    <source>
        <dbReference type="ARBA" id="ARBA00023136"/>
    </source>
</evidence>
<organism evidence="7 8">
    <name type="scientific">Algoriphagus winogradskyi</name>
    <dbReference type="NCBI Taxonomy" id="237017"/>
    <lineage>
        <taxon>Bacteria</taxon>
        <taxon>Pseudomonadati</taxon>
        <taxon>Bacteroidota</taxon>
        <taxon>Cytophagia</taxon>
        <taxon>Cytophagales</taxon>
        <taxon>Cyclobacteriaceae</taxon>
        <taxon>Algoriphagus</taxon>
    </lineage>
</organism>
<evidence type="ECO:0000256" key="4">
    <source>
        <dbReference type="ARBA" id="ARBA00022989"/>
    </source>
</evidence>
<feature type="transmembrane region" description="Helical" evidence="6">
    <location>
        <begin position="124"/>
        <end position="146"/>
    </location>
</feature>
<feature type="transmembrane region" description="Helical" evidence="6">
    <location>
        <begin position="468"/>
        <end position="492"/>
    </location>
</feature>
<protein>
    <submittedName>
        <fullName evidence="7">Membrane protein involved in the export of O-antigen and teichoic acid</fullName>
    </submittedName>
</protein>
<gene>
    <name evidence="7" type="ORF">SAMN06265367_108178</name>
</gene>
<dbReference type="InterPro" id="IPR050833">
    <property type="entry name" value="Poly_Biosynth_Transport"/>
</dbReference>
<dbReference type="EMBL" id="FXUA01000008">
    <property type="protein sequence ID" value="SMP33407.1"/>
    <property type="molecule type" value="Genomic_DNA"/>
</dbReference>